<protein>
    <submittedName>
        <fullName evidence="1">Uncharacterized protein</fullName>
    </submittedName>
</protein>
<gene>
    <name evidence="1" type="ORF">CH378_12790</name>
</gene>
<evidence type="ECO:0000313" key="2">
    <source>
        <dbReference type="Proteomes" id="UP000231919"/>
    </source>
</evidence>
<name>A0ABX4NBD0_9LEPT</name>
<accession>A0ABX4NBD0</accession>
<keyword evidence="2" id="KW-1185">Reference proteome</keyword>
<comment type="caution">
    <text evidence="1">The sequence shown here is derived from an EMBL/GenBank/DDBJ whole genome shotgun (WGS) entry which is preliminary data.</text>
</comment>
<dbReference type="EMBL" id="NPDP01000022">
    <property type="protein sequence ID" value="PJZ29427.1"/>
    <property type="molecule type" value="Genomic_DNA"/>
</dbReference>
<proteinExistence type="predicted"/>
<sequence>MSFCSKIPLKTVTSRLGLDRGSRSSIFLKNKFILRSLFVPTNHSPFKGKKLRRTQSIVNQKSMSSYISRFSPASLSSRDFRSVIVPTF</sequence>
<organism evidence="1 2">
    <name type="scientific">Leptospira kmetyi</name>
    <dbReference type="NCBI Taxonomy" id="408139"/>
    <lineage>
        <taxon>Bacteria</taxon>
        <taxon>Pseudomonadati</taxon>
        <taxon>Spirochaetota</taxon>
        <taxon>Spirochaetia</taxon>
        <taxon>Leptospirales</taxon>
        <taxon>Leptospiraceae</taxon>
        <taxon>Leptospira</taxon>
    </lineage>
</organism>
<reference evidence="1 2" key="1">
    <citation type="submission" date="2017-07" db="EMBL/GenBank/DDBJ databases">
        <title>Leptospira spp. isolated from tropical soils.</title>
        <authorList>
            <person name="Thibeaux R."/>
            <person name="Iraola G."/>
            <person name="Ferres I."/>
            <person name="Bierque E."/>
            <person name="Girault D."/>
            <person name="Soupe-Gilbert M.-E."/>
            <person name="Picardeau M."/>
            <person name="Goarant C."/>
        </authorList>
    </citation>
    <scope>NUCLEOTIDE SEQUENCE [LARGE SCALE GENOMIC DNA]</scope>
    <source>
        <strain evidence="1 2">JW2-C-B1</strain>
    </source>
</reference>
<dbReference type="Proteomes" id="UP000231919">
    <property type="component" value="Unassembled WGS sequence"/>
</dbReference>
<evidence type="ECO:0000313" key="1">
    <source>
        <dbReference type="EMBL" id="PJZ29427.1"/>
    </source>
</evidence>